<evidence type="ECO:0000313" key="2">
    <source>
        <dbReference type="Proteomes" id="UP000001362"/>
    </source>
</evidence>
<proteinExistence type="predicted"/>
<evidence type="ECO:0000313" key="1">
    <source>
        <dbReference type="EMBL" id="ACK79948.1"/>
    </source>
</evidence>
<keyword evidence="2" id="KW-1185">Reference proteome</keyword>
<dbReference type="AlphaFoldDB" id="B7JBJ0"/>
<dbReference type="HOGENOM" id="CLU_202949_0_0_6"/>
<dbReference type="Proteomes" id="UP000001362">
    <property type="component" value="Chromosome"/>
</dbReference>
<reference evidence="1 2" key="1">
    <citation type="journal article" date="2008" name="BMC Genomics">
        <title>Acidithiobacillus ferrooxidans metabolism: from genome sequence to industrial applications.</title>
        <authorList>
            <person name="Valdes J."/>
            <person name="Pedroso I."/>
            <person name="Quatrini R."/>
            <person name="Dodson R.J."/>
            <person name="Tettelin H."/>
            <person name="Blake R.II."/>
            <person name="Eisen J.A."/>
            <person name="Holmes D.S."/>
        </authorList>
    </citation>
    <scope>NUCLEOTIDE SEQUENCE [LARGE SCALE GENOMIC DNA]</scope>
    <source>
        <strain evidence="2">ATCC 23270 / DSM 14882 / CIP 104768 / NCIMB 8455</strain>
    </source>
</reference>
<evidence type="ECO:0008006" key="3">
    <source>
        <dbReference type="Google" id="ProtNLM"/>
    </source>
</evidence>
<name>B7JBJ0_ACIF2</name>
<dbReference type="SUPFAM" id="SSF54786">
    <property type="entry name" value="YcfA/nrd intein domain"/>
    <property type="match status" value="1"/>
</dbReference>
<dbReference type="PaxDb" id="243159-AFE_1732"/>
<accession>B7JBJ0</accession>
<dbReference type="Gene3D" id="3.30.920.30">
    <property type="entry name" value="Hypothetical protein"/>
    <property type="match status" value="1"/>
</dbReference>
<organism evidence="1 2">
    <name type="scientific">Acidithiobacillus ferrooxidans (strain ATCC 23270 / DSM 14882 / CIP 104768 / NCIMB 8455)</name>
    <name type="common">Ferrobacillus ferrooxidans (strain ATCC 23270)</name>
    <dbReference type="NCBI Taxonomy" id="243159"/>
    <lineage>
        <taxon>Bacteria</taxon>
        <taxon>Pseudomonadati</taxon>
        <taxon>Pseudomonadota</taxon>
        <taxon>Acidithiobacillia</taxon>
        <taxon>Acidithiobacillales</taxon>
        <taxon>Acidithiobacillaceae</taxon>
        <taxon>Acidithiobacillus</taxon>
    </lineage>
</organism>
<sequence>MEWMCSMTGSEFEKRVKRLGQKTGQPVRFDRRHGHGSHGRLYYGTRFTTLKDRKKEIGIGLLKAMCLQLGISPDDL</sequence>
<protein>
    <recommendedName>
        <fullName evidence="3">Type II toxin-antitoxin system HicA family toxin</fullName>
    </recommendedName>
</protein>
<dbReference type="eggNOG" id="ENOG5033JS7">
    <property type="taxonomic scope" value="Bacteria"/>
</dbReference>
<dbReference type="InterPro" id="IPR038570">
    <property type="entry name" value="HicA_sf"/>
</dbReference>
<dbReference type="KEGG" id="afr:AFE_1732"/>
<dbReference type="EMBL" id="CP001219">
    <property type="protein sequence ID" value="ACK79948.1"/>
    <property type="molecule type" value="Genomic_DNA"/>
</dbReference>
<gene>
    <name evidence="1" type="ordered locus">AFE_1732</name>
</gene>
<dbReference type="STRING" id="243159.AFE_1732"/>